<reference evidence="4" key="1">
    <citation type="journal article" date="2019" name="Int. J. Syst. Evol. Microbiol.">
        <title>The Global Catalogue of Microorganisms (GCM) 10K type strain sequencing project: providing services to taxonomists for standard genome sequencing and annotation.</title>
        <authorList>
            <consortium name="The Broad Institute Genomics Platform"/>
            <consortium name="The Broad Institute Genome Sequencing Center for Infectious Disease"/>
            <person name="Wu L."/>
            <person name="Ma J."/>
        </authorList>
    </citation>
    <scope>NUCLEOTIDE SEQUENCE [LARGE SCALE GENOMIC DNA]</scope>
    <source>
        <strain evidence="4">CCUG 60214</strain>
    </source>
</reference>
<evidence type="ECO:0000313" key="3">
    <source>
        <dbReference type="EMBL" id="MFD1150295.1"/>
    </source>
</evidence>
<feature type="signal peptide" evidence="1">
    <location>
        <begin position="1"/>
        <end position="25"/>
    </location>
</feature>
<keyword evidence="4" id="KW-1185">Reference proteome</keyword>
<evidence type="ECO:0000256" key="1">
    <source>
        <dbReference type="SAM" id="SignalP"/>
    </source>
</evidence>
<proteinExistence type="predicted"/>
<dbReference type="Pfam" id="PF13529">
    <property type="entry name" value="Peptidase_C39_2"/>
    <property type="match status" value="1"/>
</dbReference>
<name>A0ABW3QZY9_9PSEU</name>
<keyword evidence="1" id="KW-0732">Signal</keyword>
<dbReference type="Proteomes" id="UP001597168">
    <property type="component" value="Unassembled WGS sequence"/>
</dbReference>
<sequence length="400" mass="43849">MTPRLVSVLSTVLALGLSAVTPAVAEGEHVDYREWRAAQLAQGEHEGTALVPGGLAVGRPVGVLHHEGRKYDYARWTSPRRATGFDATQAVASWNADTPAGTWVQVELRGDGTRWYVMGRWAFGDQDIKRTTVAKQGDEHGYVDVDTFVAQQPLRAYQLRVTLYRLTGARTSPLLRMAGAMASAIPDRFTVPASTPGVARGIELPVPRYSQNVHEGHFPEYDGGGEAWCSPTSTEMVVEYYGRGPTESDLSWLDPEHVDPTVDHAARHTYDYDYRGAGNWPFNTAYAAHFGLRGHITRMRSLSELEAHIARGVPVITSQSFRADELDGAGYGTAGHIMVVIGFTEDGDVIANDPASPTNEAVRRVYDRTQFENIWLRTKRYRADGTVAGGSGGIAYVITR</sequence>
<feature type="domain" description="Peptidase C39-like" evidence="2">
    <location>
        <begin position="204"/>
        <end position="355"/>
    </location>
</feature>
<organism evidence="3 4">
    <name type="scientific">Saccharothrix hoggarensis</name>
    <dbReference type="NCBI Taxonomy" id="913853"/>
    <lineage>
        <taxon>Bacteria</taxon>
        <taxon>Bacillati</taxon>
        <taxon>Actinomycetota</taxon>
        <taxon>Actinomycetes</taxon>
        <taxon>Pseudonocardiales</taxon>
        <taxon>Pseudonocardiaceae</taxon>
        <taxon>Saccharothrix</taxon>
    </lineage>
</organism>
<gene>
    <name evidence="3" type="ORF">ACFQ3T_24445</name>
</gene>
<dbReference type="CDD" id="cd02549">
    <property type="entry name" value="Peptidase_C39A"/>
    <property type="match status" value="1"/>
</dbReference>
<dbReference type="InterPro" id="IPR039563">
    <property type="entry name" value="Peptidase_C39_single_dom"/>
</dbReference>
<protein>
    <submittedName>
        <fullName evidence="3">C39 family peptidase</fullName>
    </submittedName>
</protein>
<dbReference type="EMBL" id="JBHTLK010000151">
    <property type="protein sequence ID" value="MFD1150295.1"/>
    <property type="molecule type" value="Genomic_DNA"/>
</dbReference>
<accession>A0ABW3QZY9</accession>
<evidence type="ECO:0000313" key="4">
    <source>
        <dbReference type="Proteomes" id="UP001597168"/>
    </source>
</evidence>
<comment type="caution">
    <text evidence="3">The sequence shown here is derived from an EMBL/GenBank/DDBJ whole genome shotgun (WGS) entry which is preliminary data.</text>
</comment>
<dbReference type="RefSeq" id="WP_380726262.1">
    <property type="nucleotide sequence ID" value="NZ_JBHTLK010000151.1"/>
</dbReference>
<dbReference type="Gene3D" id="3.90.70.10">
    <property type="entry name" value="Cysteine proteinases"/>
    <property type="match status" value="1"/>
</dbReference>
<evidence type="ECO:0000259" key="2">
    <source>
        <dbReference type="Pfam" id="PF13529"/>
    </source>
</evidence>
<dbReference type="InterPro" id="IPR039564">
    <property type="entry name" value="Peptidase_C39-like"/>
</dbReference>
<feature type="chain" id="PRO_5045182482" evidence="1">
    <location>
        <begin position="26"/>
        <end position="400"/>
    </location>
</feature>